<gene>
    <name evidence="7" type="ORF">CILFYP54_00565</name>
</gene>
<dbReference type="PANTHER" id="PTHR33217:SF7">
    <property type="entry name" value="TRANSPOSASE FOR INSERTION SEQUENCE ELEMENT IS1081"/>
    <property type="match status" value="1"/>
</dbReference>
<comment type="similarity">
    <text evidence="2 6">Belongs to the transposase mutator family.</text>
</comment>
<keyword evidence="3 6" id="KW-0815">Transposition</keyword>
<evidence type="ECO:0000256" key="3">
    <source>
        <dbReference type="ARBA" id="ARBA00022578"/>
    </source>
</evidence>
<accession>A0A6N3BDZ5</accession>
<dbReference type="GO" id="GO:0006313">
    <property type="term" value="P:DNA transposition"/>
    <property type="evidence" value="ECO:0007669"/>
    <property type="project" value="UniProtKB-UniRule"/>
</dbReference>
<dbReference type="GO" id="GO:0004803">
    <property type="term" value="F:transposase activity"/>
    <property type="evidence" value="ECO:0007669"/>
    <property type="project" value="UniProtKB-UniRule"/>
</dbReference>
<dbReference type="GO" id="GO:0003677">
    <property type="term" value="F:DNA binding"/>
    <property type="evidence" value="ECO:0007669"/>
    <property type="project" value="UniProtKB-UniRule"/>
</dbReference>
<sequence>MVGSIAEVFPDAAYQRCTVHFYRNVLARVPKSRRATVAAMLKAIHAMESREADELEAIRLGEAARVVREGSPETLAYTAFSREHWRRIRTNNAIERLNREIRRRTRVVGTFPDGKSALMLVTARLKYVAESEWGSRRYLDVTLLDE</sequence>
<keyword evidence="4 6" id="KW-0238">DNA-binding</keyword>
<keyword evidence="6" id="KW-0814">Transposable element</keyword>
<evidence type="ECO:0000256" key="4">
    <source>
        <dbReference type="ARBA" id="ARBA00023125"/>
    </source>
</evidence>
<proteinExistence type="inferred from homology"/>
<name>A0A6N3BDZ5_9ACTN</name>
<evidence type="ECO:0000313" key="7">
    <source>
        <dbReference type="EMBL" id="VYU02715.1"/>
    </source>
</evidence>
<evidence type="ECO:0000256" key="2">
    <source>
        <dbReference type="ARBA" id="ARBA00010961"/>
    </source>
</evidence>
<comment type="function">
    <text evidence="1 6">Required for the transposition of the insertion element.</text>
</comment>
<evidence type="ECO:0000256" key="6">
    <source>
        <dbReference type="RuleBase" id="RU365089"/>
    </source>
</evidence>
<dbReference type="Pfam" id="PF00872">
    <property type="entry name" value="Transposase_mut"/>
    <property type="match status" value="1"/>
</dbReference>
<evidence type="ECO:0000256" key="1">
    <source>
        <dbReference type="ARBA" id="ARBA00002190"/>
    </source>
</evidence>
<evidence type="ECO:0000256" key="5">
    <source>
        <dbReference type="ARBA" id="ARBA00023172"/>
    </source>
</evidence>
<protein>
    <recommendedName>
        <fullName evidence="6">Mutator family transposase</fullName>
    </recommendedName>
</protein>
<reference evidence="7" key="1">
    <citation type="submission" date="2019-11" db="EMBL/GenBank/DDBJ databases">
        <authorList>
            <person name="Feng L."/>
        </authorList>
    </citation>
    <scope>NUCLEOTIDE SEQUENCE</scope>
    <source>
        <strain evidence="7">CintestinalisLFYP54</strain>
    </source>
</reference>
<keyword evidence="5 6" id="KW-0233">DNA recombination</keyword>
<dbReference type="PANTHER" id="PTHR33217">
    <property type="entry name" value="TRANSPOSASE FOR INSERTION SEQUENCE ELEMENT IS1081"/>
    <property type="match status" value="1"/>
</dbReference>
<dbReference type="InterPro" id="IPR001207">
    <property type="entry name" value="Transposase_mutator"/>
</dbReference>
<dbReference type="AlphaFoldDB" id="A0A6N3BDZ5"/>
<organism evidence="7">
    <name type="scientific">Collinsella intestinalis</name>
    <dbReference type="NCBI Taxonomy" id="147207"/>
    <lineage>
        <taxon>Bacteria</taxon>
        <taxon>Bacillati</taxon>
        <taxon>Actinomycetota</taxon>
        <taxon>Coriobacteriia</taxon>
        <taxon>Coriobacteriales</taxon>
        <taxon>Coriobacteriaceae</taxon>
        <taxon>Collinsella</taxon>
    </lineage>
</organism>
<dbReference type="EMBL" id="CACRTN010000014">
    <property type="protein sequence ID" value="VYU02715.1"/>
    <property type="molecule type" value="Genomic_DNA"/>
</dbReference>